<accession>A0A1I6BRW8</accession>
<evidence type="ECO:0000256" key="2">
    <source>
        <dbReference type="ARBA" id="ARBA00022801"/>
    </source>
</evidence>
<dbReference type="Proteomes" id="UP000182762">
    <property type="component" value="Unassembled WGS sequence"/>
</dbReference>
<keyword evidence="3" id="KW-0472">Membrane</keyword>
<proteinExistence type="predicted"/>
<feature type="transmembrane region" description="Helical" evidence="3">
    <location>
        <begin position="41"/>
        <end position="58"/>
    </location>
</feature>
<evidence type="ECO:0000256" key="1">
    <source>
        <dbReference type="ARBA" id="ARBA00022729"/>
    </source>
</evidence>
<gene>
    <name evidence="4" type="ORF">SAMN02745910_04076</name>
</gene>
<dbReference type="PANTHER" id="PTHR43037:SF1">
    <property type="entry name" value="BLL1128 PROTEIN"/>
    <property type="match status" value="1"/>
</dbReference>
<dbReference type="NCBIfam" id="TIGR01840">
    <property type="entry name" value="esterase_phb"/>
    <property type="match status" value="1"/>
</dbReference>
<keyword evidence="3" id="KW-1133">Transmembrane helix</keyword>
<evidence type="ECO:0000313" key="4">
    <source>
        <dbReference type="EMBL" id="SFQ83665.1"/>
    </source>
</evidence>
<dbReference type="SUPFAM" id="SSF53474">
    <property type="entry name" value="alpha/beta-Hydrolases"/>
    <property type="match status" value="1"/>
</dbReference>
<keyword evidence="3" id="KW-0812">Transmembrane</keyword>
<reference evidence="4 5" key="1">
    <citation type="submission" date="2016-10" db="EMBL/GenBank/DDBJ databases">
        <authorList>
            <person name="Varghese N."/>
            <person name="Submissions S."/>
        </authorList>
    </citation>
    <scope>NUCLEOTIDE SEQUENCE [LARGE SCALE GENOMIC DNA]</scope>
    <source>
        <strain evidence="4 5">DSM 13796</strain>
    </source>
</reference>
<dbReference type="InterPro" id="IPR010126">
    <property type="entry name" value="Esterase_phb"/>
</dbReference>
<keyword evidence="2" id="KW-0378">Hydrolase</keyword>
<organism evidence="4 5">
    <name type="scientific">Priestia endophytica DSM 13796</name>
    <dbReference type="NCBI Taxonomy" id="1121089"/>
    <lineage>
        <taxon>Bacteria</taxon>
        <taxon>Bacillati</taxon>
        <taxon>Bacillota</taxon>
        <taxon>Bacilli</taxon>
        <taxon>Bacillales</taxon>
        <taxon>Bacillaceae</taxon>
        <taxon>Priestia</taxon>
    </lineage>
</organism>
<protein>
    <submittedName>
        <fullName evidence="4">Esterase, PHB depolymerase family</fullName>
    </submittedName>
</protein>
<evidence type="ECO:0000256" key="3">
    <source>
        <dbReference type="SAM" id="Phobius"/>
    </source>
</evidence>
<keyword evidence="5" id="KW-1185">Reference proteome</keyword>
<dbReference type="InterPro" id="IPR029058">
    <property type="entry name" value="AB_hydrolase_fold"/>
</dbReference>
<evidence type="ECO:0000313" key="5">
    <source>
        <dbReference type="Proteomes" id="UP000182762"/>
    </source>
</evidence>
<dbReference type="Pfam" id="PF10503">
    <property type="entry name" value="Esterase_PHB"/>
    <property type="match status" value="1"/>
</dbReference>
<name>A0A1I6BRW8_9BACI</name>
<dbReference type="Gene3D" id="3.40.50.1820">
    <property type="entry name" value="alpha/beta hydrolase"/>
    <property type="match status" value="1"/>
</dbReference>
<dbReference type="PANTHER" id="PTHR43037">
    <property type="entry name" value="UNNAMED PRODUCT-RELATED"/>
    <property type="match status" value="1"/>
</dbReference>
<sequence length="363" mass="39939">MRNEVLLDRFLKGKIDDGIQKSERDDFFENAFFRRGYLKKVWRVIVLCIAIFGTLSFFNEPVFAQSSFINGTYGGKTYKLFIPSSYDGSKDYPLVVMLHGCSQNADDFAKGTRMNKLGEEKGFLVLYPEQSSFANINKCWNWFSVSNQKRGGGEPATIVGMINKVKGTYSIQNQSVFVAGLSAGGGMSVILGATYPEQFASIGVGAGLEYGASSSAFSAFYAMQNGGPNPNLQGKYAYEQMGKNARVMPVIVFHGNADSTVVLKNGNQVISQWATTNDWADDGILNGTIDNQADSVVEKTKQGGKAYTQYSYTNENGQIVLEKYIVNNMKHAWSGGSPLGSYTDEEGPNASEIIWSFFEKRLP</sequence>
<comment type="caution">
    <text evidence="4">The sequence shown here is derived from an EMBL/GenBank/DDBJ whole genome shotgun (WGS) entry which is preliminary data.</text>
</comment>
<dbReference type="InterPro" id="IPR050955">
    <property type="entry name" value="Plant_Biomass_Hydrol_Est"/>
</dbReference>
<keyword evidence="1" id="KW-0732">Signal</keyword>
<dbReference type="EMBL" id="FOXX01000013">
    <property type="protein sequence ID" value="SFQ83665.1"/>
    <property type="molecule type" value="Genomic_DNA"/>
</dbReference>